<dbReference type="EMBL" id="CAJNOM010000222">
    <property type="protein sequence ID" value="CAF1249794.1"/>
    <property type="molecule type" value="Genomic_DNA"/>
</dbReference>
<dbReference type="InterPro" id="IPR001810">
    <property type="entry name" value="F-box_dom"/>
</dbReference>
<dbReference type="PROSITE" id="PS50181">
    <property type="entry name" value="FBOX"/>
    <property type="match status" value="1"/>
</dbReference>
<evidence type="ECO:0000313" key="6">
    <source>
        <dbReference type="Proteomes" id="UP000663877"/>
    </source>
</evidence>
<dbReference type="Proteomes" id="UP000663832">
    <property type="component" value="Unassembled WGS sequence"/>
</dbReference>
<dbReference type="OrthoDB" id="9982932at2759"/>
<evidence type="ECO:0000313" key="4">
    <source>
        <dbReference type="EMBL" id="CAF1382054.1"/>
    </source>
</evidence>
<organism evidence="2 6">
    <name type="scientific">Adineta steineri</name>
    <dbReference type="NCBI Taxonomy" id="433720"/>
    <lineage>
        <taxon>Eukaryota</taxon>
        <taxon>Metazoa</taxon>
        <taxon>Spiralia</taxon>
        <taxon>Gnathifera</taxon>
        <taxon>Rotifera</taxon>
        <taxon>Eurotatoria</taxon>
        <taxon>Bdelloidea</taxon>
        <taxon>Adinetida</taxon>
        <taxon>Adinetidae</taxon>
        <taxon>Adineta</taxon>
    </lineage>
</organism>
<gene>
    <name evidence="2" type="ORF">BJG266_LOCUS19394</name>
    <name evidence="3" type="ORF">QVE165_LOCUS28441</name>
    <name evidence="4" type="ORF">QVE165_LOCUS35716</name>
</gene>
<feature type="domain" description="F-box" evidence="1">
    <location>
        <begin position="26"/>
        <end position="51"/>
    </location>
</feature>
<evidence type="ECO:0000313" key="5">
    <source>
        <dbReference type="Proteomes" id="UP000663832"/>
    </source>
</evidence>
<keyword evidence="5" id="KW-1185">Reference proteome</keyword>
<dbReference type="AlphaFoldDB" id="A0A814LH97"/>
<evidence type="ECO:0000313" key="3">
    <source>
        <dbReference type="EMBL" id="CAF1249794.1"/>
    </source>
</evidence>
<accession>A0A814LH97</accession>
<name>A0A814LH97_9BILA</name>
<protein>
    <recommendedName>
        <fullName evidence="1">F-box domain-containing protein</fullName>
    </recommendedName>
</protein>
<reference evidence="2" key="1">
    <citation type="submission" date="2021-02" db="EMBL/GenBank/DDBJ databases">
        <authorList>
            <person name="Nowell W R."/>
        </authorList>
    </citation>
    <scope>NUCLEOTIDE SEQUENCE</scope>
</reference>
<sequence>MNNNMKRALDNIEFESSPLKHIHRTVTSLLDLPNEMLLFIYHYLSTTDILRAFHTPSNCELRLHRLSYDHFKNIKLDGLTNDQFVYISTLFSDHEYPLRPQSLILSNKHITCLISSYFTSITDNVIQSIFIHLTSLTLIKCSTENLQSLNKYITHLTQLKYLHITIQKPDMDIEMSHLKTCNRLVNEFLFEENLVSIHTIHYEIYHGLSLTYALKRHINLRHVHLVLETIDDLYILLNGLIPNVQILIIELFQTKISSTHLCQNPSSIYSHLTQFTLLESSTEFKIDNIKSILIYMTNLVVLTLSIHDTYDPLFCHGSIIESILTEYLPYLRQFYYTMTHQMTDDLLIQDFHRWPMNVIFYGMEHSKWIHIYSLPWPASKNDQRRLPIVRIGSKLPVSSEVKRYEYRRYAVITEGHDFSPLNTEFRYSYKMLTSLSIDIKLPLRIHKLILSRELATLTMNSIVQPSIDHLIVERSLTNDKEMLELAHQFPNVKYLELNLPDNKSSFMNCLNILSNRYDIHKKNNCLWSKLIHVTTQLFSTHRELIFNDKQLYDWFILYANLKDDKNIFKTYGYPSTLSIWY</sequence>
<dbReference type="EMBL" id="CAJNOM010000350">
    <property type="protein sequence ID" value="CAF1382054.1"/>
    <property type="molecule type" value="Genomic_DNA"/>
</dbReference>
<comment type="caution">
    <text evidence="2">The sequence shown here is derived from an EMBL/GenBank/DDBJ whole genome shotgun (WGS) entry which is preliminary data.</text>
</comment>
<evidence type="ECO:0000259" key="1">
    <source>
        <dbReference type="PROSITE" id="PS50181"/>
    </source>
</evidence>
<dbReference type="Proteomes" id="UP000663877">
    <property type="component" value="Unassembled WGS sequence"/>
</dbReference>
<evidence type="ECO:0000313" key="2">
    <source>
        <dbReference type="EMBL" id="CAF1065255.1"/>
    </source>
</evidence>
<dbReference type="EMBL" id="CAJNOI010000104">
    <property type="protein sequence ID" value="CAF1065255.1"/>
    <property type="molecule type" value="Genomic_DNA"/>
</dbReference>
<proteinExistence type="predicted"/>